<organism evidence="1 2">
    <name type="scientific">Alteromonas pelagimontana</name>
    <dbReference type="NCBI Taxonomy" id="1858656"/>
    <lineage>
        <taxon>Bacteria</taxon>
        <taxon>Pseudomonadati</taxon>
        <taxon>Pseudomonadota</taxon>
        <taxon>Gammaproteobacteria</taxon>
        <taxon>Alteromonadales</taxon>
        <taxon>Alteromonadaceae</taxon>
        <taxon>Alteromonas/Salinimonas group</taxon>
        <taxon>Alteromonas</taxon>
    </lineage>
</organism>
<evidence type="ECO:0000313" key="2">
    <source>
        <dbReference type="Proteomes" id="UP000219285"/>
    </source>
</evidence>
<reference evidence="1 2" key="2">
    <citation type="submission" date="2020-04" db="EMBL/GenBank/DDBJ databases">
        <title>Complete genome sequence of Alteromonas pelagimontana 5.12T.</title>
        <authorList>
            <person name="Sinha R.K."/>
            <person name="Krishnan K.P."/>
            <person name="Kurian J.P."/>
        </authorList>
    </citation>
    <scope>NUCLEOTIDE SEQUENCE [LARGE SCALE GENOMIC DNA]</scope>
    <source>
        <strain evidence="1 2">5.12</strain>
    </source>
</reference>
<evidence type="ECO:0000313" key="1">
    <source>
        <dbReference type="EMBL" id="QJR82869.1"/>
    </source>
</evidence>
<accession>A0A6M4MIB2</accession>
<protein>
    <submittedName>
        <fullName evidence="1">Uncharacterized protein</fullName>
    </submittedName>
</protein>
<proteinExistence type="predicted"/>
<dbReference type="Proteomes" id="UP000219285">
    <property type="component" value="Chromosome"/>
</dbReference>
<dbReference type="EMBL" id="CP052766">
    <property type="protein sequence ID" value="QJR82869.1"/>
    <property type="molecule type" value="Genomic_DNA"/>
</dbReference>
<keyword evidence="2" id="KW-1185">Reference proteome</keyword>
<gene>
    <name evidence="1" type="ORF">CA267_013625</name>
</gene>
<reference evidence="2" key="1">
    <citation type="submission" date="2014-12" db="EMBL/GenBank/DDBJ databases">
        <title>Complete genome sequence of a multi-drug resistant Klebsiella pneumoniae.</title>
        <authorList>
            <person name="Hua X."/>
            <person name="Chen Q."/>
            <person name="Li X."/>
            <person name="Feng Y."/>
            <person name="Ruan Z."/>
            <person name="Yu Y."/>
        </authorList>
    </citation>
    <scope>NUCLEOTIDE SEQUENCE [LARGE SCALE GENOMIC DNA]</scope>
    <source>
        <strain evidence="2">5.12</strain>
    </source>
</reference>
<dbReference type="AlphaFoldDB" id="A0A6M4MIB2"/>
<dbReference type="KEGG" id="apel:CA267_013625"/>
<sequence length="219" mass="25089">MFDQTREHHSAHPEFTEICTALYERELVYLAYYGPTHAHVLKRKLSGLPHHIKRAAYFLAHNSSPLTVDTHNGSWQAKQSARCPVNRNCDPERTEKWYSQHAAHGLVVGIRVQEMDNEHIELDSIDRVEPNNFTVHTNKHGWFTFAGNSLEKAEDSYSQVQLLKPTKTIMTAACCGHSWNHKGKISPRSLTLRELLLSTTIDWKHFNLTKIQSPAQPKS</sequence>
<name>A0A6M4MIB2_9ALTE</name>
<dbReference type="OrthoDB" id="6321522at2"/>